<accession>A0A8H6PWE8</accession>
<evidence type="ECO:0000313" key="9">
    <source>
        <dbReference type="Proteomes" id="UP000654922"/>
    </source>
</evidence>
<evidence type="ECO:0000256" key="3">
    <source>
        <dbReference type="ARBA" id="ARBA00023125"/>
    </source>
</evidence>
<evidence type="ECO:0000259" key="7">
    <source>
        <dbReference type="PROSITE" id="PS50048"/>
    </source>
</evidence>
<dbReference type="PRINTS" id="PR00755">
    <property type="entry name" value="AFLATOXINBRP"/>
</dbReference>
<dbReference type="EMBL" id="JACBAE010001353">
    <property type="protein sequence ID" value="KAF7162466.1"/>
    <property type="molecule type" value="Genomic_DNA"/>
</dbReference>
<protein>
    <recommendedName>
        <fullName evidence="7">Zn(2)-C6 fungal-type domain-containing protein</fullName>
    </recommendedName>
</protein>
<dbReference type="GO" id="GO:0008270">
    <property type="term" value="F:zinc ion binding"/>
    <property type="evidence" value="ECO:0007669"/>
    <property type="project" value="InterPro"/>
</dbReference>
<dbReference type="PROSITE" id="PS50048">
    <property type="entry name" value="ZN2_CY6_FUNGAL_2"/>
    <property type="match status" value="1"/>
</dbReference>
<dbReference type="PROSITE" id="PS00463">
    <property type="entry name" value="ZN2_CY6_FUNGAL_1"/>
    <property type="match status" value="1"/>
</dbReference>
<dbReference type="InterPro" id="IPR050675">
    <property type="entry name" value="OAF3"/>
</dbReference>
<keyword evidence="1" id="KW-0479">Metal-binding</keyword>
<evidence type="ECO:0000256" key="2">
    <source>
        <dbReference type="ARBA" id="ARBA00023015"/>
    </source>
</evidence>
<evidence type="ECO:0000313" key="8">
    <source>
        <dbReference type="EMBL" id="KAF7162466.1"/>
    </source>
</evidence>
<proteinExistence type="predicted"/>
<dbReference type="Pfam" id="PF08493">
    <property type="entry name" value="AflR"/>
    <property type="match status" value="1"/>
</dbReference>
<comment type="caution">
    <text evidence="8">The sequence shown here is derived from an EMBL/GenBank/DDBJ whole genome shotgun (WGS) entry which is preliminary data.</text>
</comment>
<evidence type="ECO:0000256" key="6">
    <source>
        <dbReference type="SAM" id="MobiDB-lite"/>
    </source>
</evidence>
<feature type="compositionally biased region" description="Polar residues" evidence="6">
    <location>
        <begin position="83"/>
        <end position="109"/>
    </location>
</feature>
<dbReference type="CDD" id="cd00067">
    <property type="entry name" value="GAL4"/>
    <property type="match status" value="1"/>
</dbReference>
<name>A0A8H6PWE8_9EURO</name>
<dbReference type="InterPro" id="IPR036864">
    <property type="entry name" value="Zn2-C6_fun-type_DNA-bd_sf"/>
</dbReference>
<feature type="domain" description="Zn(2)-C6 fungal-type" evidence="7">
    <location>
        <begin position="29"/>
        <end position="59"/>
    </location>
</feature>
<evidence type="ECO:0000256" key="4">
    <source>
        <dbReference type="ARBA" id="ARBA00023163"/>
    </source>
</evidence>
<keyword evidence="5" id="KW-0539">Nucleus</keyword>
<dbReference type="GO" id="GO:0045122">
    <property type="term" value="P:aflatoxin biosynthetic process"/>
    <property type="evidence" value="ECO:0007669"/>
    <property type="project" value="InterPro"/>
</dbReference>
<dbReference type="OrthoDB" id="2943660at2759"/>
<feature type="compositionally biased region" description="Low complexity" evidence="6">
    <location>
        <begin position="1"/>
        <end position="10"/>
    </location>
</feature>
<keyword evidence="4" id="KW-0804">Transcription</keyword>
<reference evidence="8" key="1">
    <citation type="submission" date="2020-06" db="EMBL/GenBank/DDBJ databases">
        <title>Draft genome sequences of strains closely related to Aspergillus parafelis and Aspergillus hiratsukae.</title>
        <authorList>
            <person name="Dos Santos R.A.C."/>
            <person name="Rivero-Menendez O."/>
            <person name="Steenwyk J.L."/>
            <person name="Mead M.E."/>
            <person name="Goldman G.H."/>
            <person name="Alastruey-Izquierdo A."/>
            <person name="Rokas A."/>
        </authorList>
    </citation>
    <scope>NUCLEOTIDE SEQUENCE</scope>
    <source>
        <strain evidence="8">CNM-CM5623</strain>
    </source>
</reference>
<dbReference type="PANTHER" id="PTHR31069">
    <property type="entry name" value="OLEATE-ACTIVATED TRANSCRIPTION FACTOR 1-RELATED"/>
    <property type="match status" value="1"/>
</dbReference>
<dbReference type="AlphaFoldDB" id="A0A8H6PWE8"/>
<dbReference type="InterPro" id="IPR001138">
    <property type="entry name" value="Zn2Cys6_DnaBD"/>
</dbReference>
<dbReference type="Gene3D" id="4.10.240.10">
    <property type="entry name" value="Zn(2)-C6 fungal-type DNA-binding domain"/>
    <property type="match status" value="1"/>
</dbReference>
<dbReference type="GO" id="GO:0000981">
    <property type="term" value="F:DNA-binding transcription factor activity, RNA polymerase II-specific"/>
    <property type="evidence" value="ECO:0007669"/>
    <property type="project" value="InterPro"/>
</dbReference>
<dbReference type="Proteomes" id="UP000654922">
    <property type="component" value="Unassembled WGS sequence"/>
</dbReference>
<keyword evidence="3" id="KW-0238">DNA-binding</keyword>
<organism evidence="8 9">
    <name type="scientific">Aspergillus felis</name>
    <dbReference type="NCBI Taxonomy" id="1287682"/>
    <lineage>
        <taxon>Eukaryota</taxon>
        <taxon>Fungi</taxon>
        <taxon>Dikarya</taxon>
        <taxon>Ascomycota</taxon>
        <taxon>Pezizomycotina</taxon>
        <taxon>Eurotiomycetes</taxon>
        <taxon>Eurotiomycetidae</taxon>
        <taxon>Eurotiales</taxon>
        <taxon>Aspergillaceae</taxon>
        <taxon>Aspergillus</taxon>
        <taxon>Aspergillus subgen. Fumigati</taxon>
    </lineage>
</organism>
<dbReference type="Pfam" id="PF00172">
    <property type="entry name" value="Zn_clus"/>
    <property type="match status" value="1"/>
</dbReference>
<dbReference type="GO" id="GO:0003677">
    <property type="term" value="F:DNA binding"/>
    <property type="evidence" value="ECO:0007669"/>
    <property type="project" value="UniProtKB-KW"/>
</dbReference>
<sequence>MDTTTTTSSTIQSPVPFAGSPARRKLRDSCNRCAASKIKCSKEKPICARCAKQGKPCEYFVTKRAGRKPGTRVRNPISPSPPVMQQSWLPATQTEPEVTQPSADTPSTESYSDLFSASFASADPSFSTQGTVEDILNFYIDDFTDSSQKLPMIHLPGGDNEFDSLHQQPSLANFDSMAALLSSNHAPSIGEATASPGQPTNSSCSFVRTITLLNNFPSPATRGCSAFPVQINPSTDTVKSILSANEQTVQAINEMLQCDCADGYLLAVLSIILLKTLSSYAAVVRQTPNLEAEHSIGVDPPSLSPLRGELGARLDEYGLDSEDHIRLVGQQVLSQLHRVQRLVNLLSQRTQTVGGGGCGAPLTPPSHQTTSMESLFPFPAAMLDQMEANLRKRLRDLSAEILDLLR</sequence>
<keyword evidence="2" id="KW-0805">Transcription regulation</keyword>
<feature type="region of interest" description="Disordered" evidence="6">
    <location>
        <begin position="68"/>
        <end position="110"/>
    </location>
</feature>
<dbReference type="GO" id="GO:0005634">
    <property type="term" value="C:nucleus"/>
    <property type="evidence" value="ECO:0007669"/>
    <property type="project" value="InterPro"/>
</dbReference>
<gene>
    <name evidence="8" type="ORF">CNMCM5623_007757</name>
</gene>
<dbReference type="PANTHER" id="PTHR31069:SF31">
    <property type="entry name" value="MONODICTYPHENONE CLUSTER TRANSCRIPTION FACTOR-RELATED"/>
    <property type="match status" value="1"/>
</dbReference>
<evidence type="ECO:0000256" key="5">
    <source>
        <dbReference type="ARBA" id="ARBA00023242"/>
    </source>
</evidence>
<evidence type="ECO:0000256" key="1">
    <source>
        <dbReference type="ARBA" id="ARBA00022723"/>
    </source>
</evidence>
<dbReference type="SMART" id="SM00066">
    <property type="entry name" value="GAL4"/>
    <property type="match status" value="1"/>
</dbReference>
<dbReference type="InterPro" id="IPR013700">
    <property type="entry name" value="AflR"/>
</dbReference>
<feature type="region of interest" description="Disordered" evidence="6">
    <location>
        <begin position="1"/>
        <end position="24"/>
    </location>
</feature>
<dbReference type="SUPFAM" id="SSF57701">
    <property type="entry name" value="Zn2/Cys6 DNA-binding domain"/>
    <property type="match status" value="1"/>
</dbReference>